<dbReference type="GO" id="GO:0006650">
    <property type="term" value="P:glycerophospholipid metabolic process"/>
    <property type="evidence" value="ECO:0007669"/>
    <property type="project" value="UniProtKB-UniRule"/>
</dbReference>
<dbReference type="InterPro" id="IPR008927">
    <property type="entry name" value="6-PGluconate_DH-like_C_sf"/>
</dbReference>
<dbReference type="FunFam" id="1.10.1040.10:FF:000001">
    <property type="entry name" value="Glycerol-3-phosphate dehydrogenase [NAD(P)+]"/>
    <property type="match status" value="1"/>
</dbReference>
<keyword evidence="5 13" id="KW-0520">NAD</keyword>
<dbReference type="UniPathway" id="UPA00940"/>
<dbReference type="NCBIfam" id="NF000940">
    <property type="entry name" value="PRK00094.1-2"/>
    <property type="match status" value="1"/>
</dbReference>
<feature type="binding site" evidence="15">
    <location>
        <begin position="252"/>
        <end position="253"/>
    </location>
    <ligand>
        <name>substrate</name>
    </ligand>
</feature>
<dbReference type="PANTHER" id="PTHR11728">
    <property type="entry name" value="GLYCEROL-3-PHOSPHATE DEHYDROGENASE"/>
    <property type="match status" value="1"/>
</dbReference>
<dbReference type="InterPro" id="IPR011128">
    <property type="entry name" value="G3P_DH_NAD-dep_N"/>
</dbReference>
<dbReference type="HAMAP" id="MF_00394">
    <property type="entry name" value="NAD_Glyc3P_dehydrog"/>
    <property type="match status" value="1"/>
</dbReference>
<sequence>MQVCVAGGGSWGTALAHLLAVKGHGVTLWLRDAAVAQAINRRHENPRYLPGRALSPRLAASTDPQALAAGLVVLAVPTQQLRAWLTERVDFFRPGVMLVNAAKGLELETLSTCSGIAASALTRVRPRYAVLSGPSFAAEVLEGLPTAVVLASRHRALGQRLREVFAGPTFRCYSSTDVTGVEMGGALKNVMAIAAGICDGLGLGHNSRAALITRGLAEMCRLGVARGARARTFMGLSGLGDLTLTCTGDLSRNRQVGLRLGRGEALESITASLGMVAEGVKTTAAVHALARQLGVDAPLTAAVYAILYEGRQPAAVLRDLMGRDLREE</sequence>
<dbReference type="PROSITE" id="PS00957">
    <property type="entry name" value="NAD_G3PDH"/>
    <property type="match status" value="1"/>
</dbReference>
<dbReference type="Gene3D" id="3.40.50.720">
    <property type="entry name" value="NAD(P)-binding Rossmann-like Domain"/>
    <property type="match status" value="1"/>
</dbReference>
<keyword evidence="21" id="KW-1185">Reference proteome</keyword>
<feature type="binding site" evidence="13">
    <location>
        <position position="31"/>
    </location>
    <ligand>
        <name>NADPH</name>
        <dbReference type="ChEBI" id="CHEBI:57783"/>
    </ligand>
</feature>
<comment type="caution">
    <text evidence="20">The sequence shown here is derived from an EMBL/GenBank/DDBJ whole genome shotgun (WGS) entry which is preliminary data.</text>
</comment>
<evidence type="ECO:0000256" key="6">
    <source>
        <dbReference type="ARBA" id="ARBA00023098"/>
    </source>
</evidence>
<feature type="binding site" evidence="16">
    <location>
        <position position="252"/>
    </location>
    <ligand>
        <name>NAD(+)</name>
        <dbReference type="ChEBI" id="CHEBI:57540"/>
    </ligand>
</feature>
<dbReference type="InterPro" id="IPR006168">
    <property type="entry name" value="G3P_DH_NAD-dep"/>
</dbReference>
<dbReference type="InterPro" id="IPR006109">
    <property type="entry name" value="G3P_DH_NAD-dep_C"/>
</dbReference>
<dbReference type="AlphaFoldDB" id="A0A6H3FEX1"/>
<evidence type="ECO:0000256" key="10">
    <source>
        <dbReference type="ARBA" id="ARBA00066687"/>
    </source>
</evidence>
<evidence type="ECO:0000256" key="17">
    <source>
        <dbReference type="RuleBase" id="RU000437"/>
    </source>
</evidence>
<keyword evidence="13" id="KW-0547">Nucleotide-binding</keyword>
<dbReference type="GO" id="GO:0005829">
    <property type="term" value="C:cytosol"/>
    <property type="evidence" value="ECO:0007669"/>
    <property type="project" value="TreeGrafter"/>
</dbReference>
<reference evidence="20 21" key="1">
    <citation type="submission" date="2018-12" db="EMBL/GenBank/DDBJ databases">
        <title>First genome draft of Desulfovibrio legallis sp. nov.</title>
        <authorList>
            <person name="Ben Dhia O."/>
            <person name="Najjari A."/>
            <person name="Ferjani R."/>
            <person name="Fhoula I."/>
            <person name="Fardeau M.-L."/>
            <person name="Boudabbous A."/>
            <person name="Ouzari H.I."/>
        </authorList>
    </citation>
    <scope>NUCLEOTIDE SEQUENCE [LARGE SCALE GENOMIC DNA]</scope>
    <source>
        <strain evidence="20 21">H1T</strain>
    </source>
</reference>
<feature type="binding site" evidence="13">
    <location>
        <position position="278"/>
    </location>
    <ligand>
        <name>NADPH</name>
        <dbReference type="ChEBI" id="CHEBI:57783"/>
    </ligand>
</feature>
<keyword evidence="2 13" id="KW-0444">Lipid biosynthesis</keyword>
<gene>
    <name evidence="13" type="primary">gpsA</name>
    <name evidence="20" type="ORF">EB812_02375</name>
</gene>
<feature type="binding site" evidence="13">
    <location>
        <position position="133"/>
    </location>
    <ligand>
        <name>sn-glycerol 3-phosphate</name>
        <dbReference type="ChEBI" id="CHEBI:57597"/>
    </ligand>
</feature>
<accession>A0A6H3FEX1</accession>
<evidence type="ECO:0000259" key="19">
    <source>
        <dbReference type="Pfam" id="PF07479"/>
    </source>
</evidence>
<feature type="active site" description="Proton acceptor" evidence="13 14">
    <location>
        <position position="188"/>
    </location>
</feature>
<evidence type="ECO:0000256" key="13">
    <source>
        <dbReference type="HAMAP-Rule" id="MF_00394"/>
    </source>
</evidence>
<feature type="domain" description="Glycerol-3-phosphate dehydrogenase NAD-dependent N-terminal" evidence="18">
    <location>
        <begin position="2"/>
        <end position="155"/>
    </location>
</feature>
<dbReference type="Proteomes" id="UP000292919">
    <property type="component" value="Unassembled WGS sequence"/>
</dbReference>
<evidence type="ECO:0000256" key="4">
    <source>
        <dbReference type="ARBA" id="ARBA00023002"/>
    </source>
</evidence>
<dbReference type="GO" id="GO:0005975">
    <property type="term" value="P:carbohydrate metabolic process"/>
    <property type="evidence" value="ECO:0007669"/>
    <property type="project" value="InterPro"/>
</dbReference>
<feature type="binding site" evidence="13">
    <location>
        <position position="137"/>
    </location>
    <ligand>
        <name>NADPH</name>
        <dbReference type="ChEBI" id="CHEBI:57783"/>
    </ligand>
</feature>
<dbReference type="PANTHER" id="PTHR11728:SF1">
    <property type="entry name" value="GLYCEROL-3-PHOSPHATE DEHYDROGENASE [NAD(+)] 2, CHLOROPLASTIC"/>
    <property type="match status" value="1"/>
</dbReference>
<evidence type="ECO:0000256" key="5">
    <source>
        <dbReference type="ARBA" id="ARBA00023027"/>
    </source>
</evidence>
<feature type="binding site" evidence="13">
    <location>
        <position position="103"/>
    </location>
    <ligand>
        <name>NADPH</name>
        <dbReference type="ChEBI" id="CHEBI:57783"/>
    </ligand>
</feature>
<dbReference type="GO" id="GO:0046167">
    <property type="term" value="P:glycerol-3-phosphate biosynthetic process"/>
    <property type="evidence" value="ECO:0007669"/>
    <property type="project" value="UniProtKB-UniRule"/>
</dbReference>
<comment type="caution">
    <text evidence="13">Lacks conserved residue(s) required for the propagation of feature annotation.</text>
</comment>
<dbReference type="Gene3D" id="1.10.1040.10">
    <property type="entry name" value="N-(1-d-carboxylethyl)-l-norvaline Dehydrogenase, domain 2"/>
    <property type="match status" value="1"/>
</dbReference>
<dbReference type="GO" id="GO:0046168">
    <property type="term" value="P:glycerol-3-phosphate catabolic process"/>
    <property type="evidence" value="ECO:0007669"/>
    <property type="project" value="InterPro"/>
</dbReference>
<evidence type="ECO:0000256" key="15">
    <source>
        <dbReference type="PIRSR" id="PIRSR000114-2"/>
    </source>
</evidence>
<comment type="catalytic activity">
    <reaction evidence="9">
        <text>sn-glycerol 3-phosphate + NADP(+) = dihydroxyacetone phosphate + NADPH + H(+)</text>
        <dbReference type="Rhea" id="RHEA:11096"/>
        <dbReference type="ChEBI" id="CHEBI:15378"/>
        <dbReference type="ChEBI" id="CHEBI:57597"/>
        <dbReference type="ChEBI" id="CHEBI:57642"/>
        <dbReference type="ChEBI" id="CHEBI:57783"/>
        <dbReference type="ChEBI" id="CHEBI:58349"/>
        <dbReference type="EC" id="1.1.1.94"/>
    </reaction>
    <physiologicalReaction direction="right-to-left" evidence="9">
        <dbReference type="Rhea" id="RHEA:11098"/>
    </physiologicalReaction>
</comment>
<evidence type="ECO:0000256" key="7">
    <source>
        <dbReference type="ARBA" id="ARBA00023209"/>
    </source>
</evidence>
<feature type="binding site" evidence="13">
    <location>
        <position position="253"/>
    </location>
    <ligand>
        <name>sn-glycerol 3-phosphate</name>
        <dbReference type="ChEBI" id="CHEBI:57597"/>
    </ligand>
</feature>
<evidence type="ECO:0000256" key="2">
    <source>
        <dbReference type="ARBA" id="ARBA00022516"/>
    </source>
</evidence>
<feature type="binding site" evidence="13">
    <location>
        <position position="276"/>
    </location>
    <ligand>
        <name>NADPH</name>
        <dbReference type="ChEBI" id="CHEBI:57783"/>
    </ligand>
</feature>
<dbReference type="Pfam" id="PF07479">
    <property type="entry name" value="NAD_Gly3P_dh_C"/>
    <property type="match status" value="1"/>
</dbReference>
<keyword evidence="7 13" id="KW-0594">Phospholipid biosynthesis</keyword>
<feature type="binding site" evidence="13">
    <location>
        <position position="252"/>
    </location>
    <ligand>
        <name>sn-glycerol 3-phosphate</name>
        <dbReference type="ChEBI" id="CHEBI:57597"/>
    </ligand>
</feature>
<dbReference type="InterPro" id="IPR036291">
    <property type="entry name" value="NAD(P)-bd_dom_sf"/>
</dbReference>
<dbReference type="GO" id="GO:0047952">
    <property type="term" value="F:glycerol-3-phosphate dehydrogenase [NAD(P)+] activity"/>
    <property type="evidence" value="ECO:0007669"/>
    <property type="project" value="UniProtKB-UniRule"/>
</dbReference>
<evidence type="ECO:0000256" key="14">
    <source>
        <dbReference type="PIRSR" id="PIRSR000114-1"/>
    </source>
</evidence>
<evidence type="ECO:0000256" key="16">
    <source>
        <dbReference type="PIRSR" id="PIRSR000114-3"/>
    </source>
</evidence>
<dbReference type="GO" id="GO:0008654">
    <property type="term" value="P:phospholipid biosynthetic process"/>
    <property type="evidence" value="ECO:0007669"/>
    <property type="project" value="UniProtKB-KW"/>
</dbReference>
<comment type="pathway">
    <text evidence="13">Membrane lipid metabolism; glycerophospholipid metabolism.</text>
</comment>
<feature type="binding site" evidence="15">
    <location>
        <position position="103"/>
    </location>
    <ligand>
        <name>substrate</name>
    </ligand>
</feature>
<dbReference type="SUPFAM" id="SSF48179">
    <property type="entry name" value="6-phosphogluconate dehydrogenase C-terminal domain-like"/>
    <property type="match status" value="1"/>
</dbReference>
<feature type="domain" description="Glycerol-3-phosphate dehydrogenase NAD-dependent C-terminal" evidence="19">
    <location>
        <begin position="177"/>
        <end position="317"/>
    </location>
</feature>
<dbReference type="SUPFAM" id="SSF51735">
    <property type="entry name" value="NAD(P)-binding Rossmann-fold domains"/>
    <property type="match status" value="1"/>
</dbReference>
<evidence type="ECO:0000256" key="3">
    <source>
        <dbReference type="ARBA" id="ARBA00022857"/>
    </source>
</evidence>
<evidence type="ECO:0000313" key="20">
    <source>
        <dbReference type="EMBL" id="TBH81663.1"/>
    </source>
</evidence>
<feature type="binding site" evidence="13">
    <location>
        <position position="103"/>
    </location>
    <ligand>
        <name>sn-glycerol 3-phosphate</name>
        <dbReference type="ChEBI" id="CHEBI:57597"/>
    </ligand>
</feature>
<feature type="binding site" evidence="16">
    <location>
        <begin position="7"/>
        <end position="12"/>
    </location>
    <ligand>
        <name>NAD(+)</name>
        <dbReference type="ChEBI" id="CHEBI:57540"/>
    </ligand>
</feature>
<feature type="binding site" evidence="13">
    <location>
        <position position="251"/>
    </location>
    <ligand>
        <name>sn-glycerol 3-phosphate</name>
        <dbReference type="ChEBI" id="CHEBI:57597"/>
    </ligand>
</feature>
<dbReference type="RefSeq" id="WP_118230282.1">
    <property type="nucleotide sequence ID" value="NZ_DBFBQU010000282.1"/>
</dbReference>
<keyword evidence="6 13" id="KW-0443">Lipid metabolism</keyword>
<proteinExistence type="inferred from homology"/>
<feature type="binding site" evidence="13">
    <location>
        <position position="241"/>
    </location>
    <ligand>
        <name>sn-glycerol 3-phosphate</name>
        <dbReference type="ChEBI" id="CHEBI:57597"/>
    </ligand>
</feature>
<keyword evidence="3 13" id="KW-0521">NADP</keyword>
<keyword evidence="4 13" id="KW-0560">Oxidoreductase</keyword>
<feature type="binding site" evidence="13">
    <location>
        <position position="252"/>
    </location>
    <ligand>
        <name>NADPH</name>
        <dbReference type="ChEBI" id="CHEBI:57783"/>
    </ligand>
</feature>
<organism evidence="20 21">
    <name type="scientific">Desulfovibrio legallii</name>
    <dbReference type="NCBI Taxonomy" id="571438"/>
    <lineage>
        <taxon>Bacteria</taxon>
        <taxon>Pseudomonadati</taxon>
        <taxon>Thermodesulfobacteriota</taxon>
        <taxon>Desulfovibrionia</taxon>
        <taxon>Desulfovibrionales</taxon>
        <taxon>Desulfovibrionaceae</taxon>
        <taxon>Desulfovibrio</taxon>
    </lineage>
</organism>
<dbReference type="Pfam" id="PF01210">
    <property type="entry name" value="NAD_Gly3P_dh_N"/>
    <property type="match status" value="1"/>
</dbReference>
<evidence type="ECO:0000256" key="8">
    <source>
        <dbReference type="ARBA" id="ARBA00023264"/>
    </source>
</evidence>
<dbReference type="NCBIfam" id="NF000942">
    <property type="entry name" value="PRK00094.1-4"/>
    <property type="match status" value="1"/>
</dbReference>
<feature type="binding site" evidence="13">
    <location>
        <position position="48"/>
    </location>
    <ligand>
        <name>NADPH</name>
        <dbReference type="ChEBI" id="CHEBI:57783"/>
    </ligand>
</feature>
<dbReference type="EC" id="1.1.1.94" evidence="10 13"/>
<dbReference type="GO" id="GO:0051287">
    <property type="term" value="F:NAD binding"/>
    <property type="evidence" value="ECO:0007669"/>
    <property type="project" value="InterPro"/>
</dbReference>
<feature type="binding site" evidence="16">
    <location>
        <position position="137"/>
    </location>
    <ligand>
        <name>NAD(+)</name>
        <dbReference type="ChEBI" id="CHEBI:57540"/>
    </ligand>
</feature>
<dbReference type="PIRSF" id="PIRSF000114">
    <property type="entry name" value="Glycerol-3-P_dh"/>
    <property type="match status" value="1"/>
</dbReference>
<comment type="function">
    <text evidence="13">Catalyzes the reduction of the glycolytic intermediate dihydroxyacetone phosphate (DHAP) to sn-glycerol 3-phosphate (G3P), the key precursor for phospholipid synthesis.</text>
</comment>
<evidence type="ECO:0000256" key="11">
    <source>
        <dbReference type="ARBA" id="ARBA00069372"/>
    </source>
</evidence>
<dbReference type="PRINTS" id="PR00077">
    <property type="entry name" value="GPDHDRGNASE"/>
</dbReference>
<comment type="similarity">
    <text evidence="1 13 17">Belongs to the NAD-dependent glycerol-3-phosphate dehydrogenase family.</text>
</comment>
<feature type="binding site" evidence="13">
    <location>
        <position position="10"/>
    </location>
    <ligand>
        <name>NADPH</name>
        <dbReference type="ChEBI" id="CHEBI:57783"/>
    </ligand>
</feature>
<keyword evidence="8 13" id="KW-1208">Phospholipid metabolism</keyword>
<evidence type="ECO:0000313" key="21">
    <source>
        <dbReference type="Proteomes" id="UP000292919"/>
    </source>
</evidence>
<dbReference type="FunFam" id="3.40.50.720:FF:000019">
    <property type="entry name" value="Glycerol-3-phosphate dehydrogenase [NAD(P)+]"/>
    <property type="match status" value="1"/>
</dbReference>
<name>A0A6H3FEX1_9BACT</name>
<dbReference type="EMBL" id="SIXC01000002">
    <property type="protein sequence ID" value="TBH81663.1"/>
    <property type="molecule type" value="Genomic_DNA"/>
</dbReference>
<keyword evidence="13" id="KW-0963">Cytoplasm</keyword>
<feature type="binding site" evidence="13">
    <location>
        <position position="135"/>
    </location>
    <ligand>
        <name>sn-glycerol 3-phosphate</name>
        <dbReference type="ChEBI" id="CHEBI:57597"/>
    </ligand>
</feature>
<dbReference type="InterPro" id="IPR013328">
    <property type="entry name" value="6PGD_dom2"/>
</dbReference>
<evidence type="ECO:0000256" key="12">
    <source>
        <dbReference type="ARBA" id="ARBA00080511"/>
    </source>
</evidence>
<feature type="binding site" evidence="13">
    <location>
        <position position="188"/>
    </location>
    <ligand>
        <name>sn-glycerol 3-phosphate</name>
        <dbReference type="ChEBI" id="CHEBI:57597"/>
    </ligand>
</feature>
<evidence type="ECO:0000256" key="9">
    <source>
        <dbReference type="ARBA" id="ARBA00052716"/>
    </source>
</evidence>
<evidence type="ECO:0000256" key="1">
    <source>
        <dbReference type="ARBA" id="ARBA00011009"/>
    </source>
</evidence>
<comment type="subcellular location">
    <subcellularLocation>
        <location evidence="13">Cytoplasm</location>
    </subcellularLocation>
</comment>
<comment type="catalytic activity">
    <reaction evidence="13">
        <text>sn-glycerol 3-phosphate + NAD(+) = dihydroxyacetone phosphate + NADH + H(+)</text>
        <dbReference type="Rhea" id="RHEA:11092"/>
        <dbReference type="ChEBI" id="CHEBI:15378"/>
        <dbReference type="ChEBI" id="CHEBI:57540"/>
        <dbReference type="ChEBI" id="CHEBI:57597"/>
        <dbReference type="ChEBI" id="CHEBI:57642"/>
        <dbReference type="ChEBI" id="CHEBI:57945"/>
        <dbReference type="EC" id="1.1.1.94"/>
    </reaction>
</comment>
<protein>
    <recommendedName>
        <fullName evidence="11 13">Glycerol-3-phosphate dehydrogenase [NAD(P)+]</fullName>
        <ecNumber evidence="10 13">1.1.1.94</ecNumber>
    </recommendedName>
    <alternativeName>
        <fullName evidence="13">NAD(P)(+)-dependent glycerol-3-phosphate dehydrogenase</fullName>
    </alternativeName>
    <alternativeName>
        <fullName evidence="12 13">NAD(P)H-dependent dihydroxyacetone-phosphate reductase</fullName>
    </alternativeName>
</protein>
<evidence type="ECO:0000259" key="18">
    <source>
        <dbReference type="Pfam" id="PF01210"/>
    </source>
</evidence>
<feature type="binding site" evidence="13">
    <location>
        <position position="11"/>
    </location>
    <ligand>
        <name>NADPH</name>
        <dbReference type="ChEBI" id="CHEBI:57783"/>
    </ligand>
</feature>